<evidence type="ECO:0000313" key="6">
    <source>
        <dbReference type="Proteomes" id="UP000823922"/>
    </source>
</evidence>
<name>A0A9D2QK03_9FIRM</name>
<keyword evidence="3" id="KW-0804">Transcription</keyword>
<dbReference type="PANTHER" id="PTHR47893:SF1">
    <property type="entry name" value="REGULATORY PROTEIN PCHR"/>
    <property type="match status" value="1"/>
</dbReference>
<evidence type="ECO:0000256" key="3">
    <source>
        <dbReference type="ARBA" id="ARBA00023163"/>
    </source>
</evidence>
<dbReference type="PRINTS" id="PR00032">
    <property type="entry name" value="HTHARAC"/>
</dbReference>
<organism evidence="5 6">
    <name type="scientific">Candidatus Eisenbergiella intestinigallinarum</name>
    <dbReference type="NCBI Taxonomy" id="2838549"/>
    <lineage>
        <taxon>Bacteria</taxon>
        <taxon>Bacillati</taxon>
        <taxon>Bacillota</taxon>
        <taxon>Clostridia</taxon>
        <taxon>Lachnospirales</taxon>
        <taxon>Lachnospiraceae</taxon>
        <taxon>Eisenbergiella</taxon>
    </lineage>
</organism>
<dbReference type="AlphaFoldDB" id="A0A9D2QK03"/>
<feature type="domain" description="HTH araC/xylS-type" evidence="4">
    <location>
        <begin position="216"/>
        <end position="314"/>
    </location>
</feature>
<keyword evidence="2" id="KW-0238">DNA-binding</keyword>
<evidence type="ECO:0000256" key="1">
    <source>
        <dbReference type="ARBA" id="ARBA00023015"/>
    </source>
</evidence>
<proteinExistence type="predicted"/>
<gene>
    <name evidence="5" type="ORF">H9926_13735</name>
</gene>
<reference evidence="5" key="2">
    <citation type="submission" date="2021-04" db="EMBL/GenBank/DDBJ databases">
        <authorList>
            <person name="Gilroy R."/>
        </authorList>
    </citation>
    <scope>NUCLEOTIDE SEQUENCE</scope>
    <source>
        <strain evidence="5">ChiBcec1-1630</strain>
    </source>
</reference>
<sequence>MARRDGIFPGESRLAGGDGKVKVYRMEFADGWGTMTAHAVMDGVTVIFDDFHTASGIQEEARCPGMVEINHCLAGRFECTMPDGRMAWLGPCDFAVSDMGRPPVESRFTQGLYQGISLVLDIRRASVSLQQMLGGEAPDLEALFEGLFESCSFLLLRSEPKIQHIFSELYHVPSEGQNAYYRLKTGELILFLQDRRKQMRRTGSFYYGMDRGRRVQEMGQRLTADLQARISISELAEEYGLGVSTVKKYFRQMYGESPYAYLKRRRMEEAAFLLGRGGRSVTEIAESVGYQNASKFSSAFRDIYGMSPLEYKKKSRMEQNVRLE</sequence>
<dbReference type="SUPFAM" id="SSF46689">
    <property type="entry name" value="Homeodomain-like"/>
    <property type="match status" value="2"/>
</dbReference>
<dbReference type="EMBL" id="DWVS01000354">
    <property type="protein sequence ID" value="HJC89060.1"/>
    <property type="molecule type" value="Genomic_DNA"/>
</dbReference>
<comment type="caution">
    <text evidence="5">The sequence shown here is derived from an EMBL/GenBank/DDBJ whole genome shotgun (WGS) entry which is preliminary data.</text>
</comment>
<evidence type="ECO:0000259" key="4">
    <source>
        <dbReference type="PROSITE" id="PS01124"/>
    </source>
</evidence>
<dbReference type="InterPro" id="IPR053142">
    <property type="entry name" value="PchR_regulatory_protein"/>
</dbReference>
<dbReference type="Gene3D" id="1.10.10.60">
    <property type="entry name" value="Homeodomain-like"/>
    <property type="match status" value="2"/>
</dbReference>
<protein>
    <submittedName>
        <fullName evidence="5">AraC family transcriptional regulator</fullName>
    </submittedName>
</protein>
<dbReference type="PROSITE" id="PS01124">
    <property type="entry name" value="HTH_ARAC_FAMILY_2"/>
    <property type="match status" value="1"/>
</dbReference>
<dbReference type="InterPro" id="IPR009057">
    <property type="entry name" value="Homeodomain-like_sf"/>
</dbReference>
<dbReference type="GO" id="GO:0043565">
    <property type="term" value="F:sequence-specific DNA binding"/>
    <property type="evidence" value="ECO:0007669"/>
    <property type="project" value="InterPro"/>
</dbReference>
<dbReference type="PANTHER" id="PTHR47893">
    <property type="entry name" value="REGULATORY PROTEIN PCHR"/>
    <property type="match status" value="1"/>
</dbReference>
<evidence type="ECO:0000256" key="2">
    <source>
        <dbReference type="ARBA" id="ARBA00023125"/>
    </source>
</evidence>
<dbReference type="InterPro" id="IPR018060">
    <property type="entry name" value="HTH_AraC"/>
</dbReference>
<accession>A0A9D2QK03</accession>
<evidence type="ECO:0000313" key="5">
    <source>
        <dbReference type="EMBL" id="HJC89060.1"/>
    </source>
</evidence>
<dbReference type="InterPro" id="IPR020449">
    <property type="entry name" value="Tscrpt_reg_AraC-type_HTH"/>
</dbReference>
<keyword evidence="1" id="KW-0805">Transcription regulation</keyword>
<dbReference type="PROSITE" id="PS00041">
    <property type="entry name" value="HTH_ARAC_FAMILY_1"/>
    <property type="match status" value="1"/>
</dbReference>
<dbReference type="GO" id="GO:0003700">
    <property type="term" value="F:DNA-binding transcription factor activity"/>
    <property type="evidence" value="ECO:0007669"/>
    <property type="project" value="InterPro"/>
</dbReference>
<dbReference type="Proteomes" id="UP000823922">
    <property type="component" value="Unassembled WGS sequence"/>
</dbReference>
<dbReference type="SMART" id="SM00342">
    <property type="entry name" value="HTH_ARAC"/>
    <property type="match status" value="1"/>
</dbReference>
<dbReference type="Pfam" id="PF12833">
    <property type="entry name" value="HTH_18"/>
    <property type="match status" value="1"/>
</dbReference>
<reference evidence="5" key="1">
    <citation type="journal article" date="2021" name="PeerJ">
        <title>Extensive microbial diversity within the chicken gut microbiome revealed by metagenomics and culture.</title>
        <authorList>
            <person name="Gilroy R."/>
            <person name="Ravi A."/>
            <person name="Getino M."/>
            <person name="Pursley I."/>
            <person name="Horton D.L."/>
            <person name="Alikhan N.F."/>
            <person name="Baker D."/>
            <person name="Gharbi K."/>
            <person name="Hall N."/>
            <person name="Watson M."/>
            <person name="Adriaenssens E.M."/>
            <person name="Foster-Nyarko E."/>
            <person name="Jarju S."/>
            <person name="Secka A."/>
            <person name="Antonio M."/>
            <person name="Oren A."/>
            <person name="Chaudhuri R.R."/>
            <person name="La Ragione R."/>
            <person name="Hildebrand F."/>
            <person name="Pallen M.J."/>
        </authorList>
    </citation>
    <scope>NUCLEOTIDE SEQUENCE</scope>
    <source>
        <strain evidence="5">ChiBcec1-1630</strain>
    </source>
</reference>
<dbReference type="InterPro" id="IPR018062">
    <property type="entry name" value="HTH_AraC-typ_CS"/>
</dbReference>